<evidence type="ECO:0000313" key="2">
    <source>
        <dbReference type="EMBL" id="ROT41779.1"/>
    </source>
</evidence>
<dbReference type="GO" id="GO:0110078">
    <property type="term" value="C:TTT Hsp90 cochaperone complex"/>
    <property type="evidence" value="ECO:0007669"/>
    <property type="project" value="InterPro"/>
</dbReference>
<protein>
    <submittedName>
        <fullName evidence="2">Uncharacterized protein</fullName>
    </submittedName>
</protein>
<feature type="non-terminal residue" evidence="2">
    <location>
        <position position="262"/>
    </location>
</feature>
<dbReference type="PANTHER" id="PTHR32226">
    <property type="entry name" value="TELO2-INTERACTING PROTEIN 2"/>
    <property type="match status" value="1"/>
</dbReference>
<dbReference type="STRING" id="1314773.A0A3N2Q4T4"/>
<dbReference type="AlphaFoldDB" id="A0A3N2Q4T4"/>
<dbReference type="OrthoDB" id="6417021at2759"/>
<dbReference type="Pfam" id="PF10521">
    <property type="entry name" value="Tti2"/>
    <property type="match status" value="1"/>
</dbReference>
<dbReference type="EMBL" id="ML119051">
    <property type="protein sequence ID" value="ROT41779.1"/>
    <property type="molecule type" value="Genomic_DNA"/>
</dbReference>
<dbReference type="InterPro" id="IPR018870">
    <property type="entry name" value="Tti2"/>
</dbReference>
<sequence length="262" mass="28845">SATVDPATLVAVAAYAGNVEGSVSRPAEVTAEQLLDSQLHSPEQKADFITSVISQGFLGPIFAKASSGTTWRGRKRRWEATVDYATDTKRDPWMEFGAEYCISIFTWAVAHSDAVLLGQHWPMYIPFLLALLDDAEVKHKAHGLAATRMFLGKCPPAILRNQGVGEILSQAIQPTLAFLPPLIPPDESARLLDLAYSAILQLAQIDWQPDVNARNRFLVKLLRDEFFAGYQHASQYHEVTEVLTRHSATIVEELGLAASPHL</sequence>
<comment type="similarity">
    <text evidence="1">Belongs to the TTI2 family.</text>
</comment>
<feature type="non-terminal residue" evidence="2">
    <location>
        <position position="1"/>
    </location>
</feature>
<evidence type="ECO:0000313" key="3">
    <source>
        <dbReference type="Proteomes" id="UP000272025"/>
    </source>
</evidence>
<dbReference type="GeneID" id="39575916"/>
<keyword evidence="3" id="KW-1185">Reference proteome</keyword>
<dbReference type="PANTHER" id="PTHR32226:SF2">
    <property type="entry name" value="TELO2-INTERACTING PROTEIN 2"/>
    <property type="match status" value="1"/>
</dbReference>
<dbReference type="GO" id="GO:0005829">
    <property type="term" value="C:cytosol"/>
    <property type="evidence" value="ECO:0007669"/>
    <property type="project" value="TreeGrafter"/>
</dbReference>
<dbReference type="RefSeq" id="XP_028469585.1">
    <property type="nucleotide sequence ID" value="XM_028607438.1"/>
</dbReference>
<gene>
    <name evidence="2" type="ORF">SODALDRAFT_255695</name>
</gene>
<organism evidence="2 3">
    <name type="scientific">Sodiomyces alkalinus (strain CBS 110278 / VKM F-3762 / F11)</name>
    <name type="common">Alkaliphilic filamentous fungus</name>
    <dbReference type="NCBI Taxonomy" id="1314773"/>
    <lineage>
        <taxon>Eukaryota</taxon>
        <taxon>Fungi</taxon>
        <taxon>Dikarya</taxon>
        <taxon>Ascomycota</taxon>
        <taxon>Pezizomycotina</taxon>
        <taxon>Sordariomycetes</taxon>
        <taxon>Hypocreomycetidae</taxon>
        <taxon>Glomerellales</taxon>
        <taxon>Plectosphaerellaceae</taxon>
        <taxon>Sodiomyces</taxon>
    </lineage>
</organism>
<reference evidence="2 3" key="1">
    <citation type="journal article" date="2018" name="Mol. Ecol.">
        <title>The obligate alkalophilic soda-lake fungus Sodiomyces alkalinus has shifted to a protein diet.</title>
        <authorList>
            <person name="Grum-Grzhimaylo A.A."/>
            <person name="Falkoski D.L."/>
            <person name="van den Heuvel J."/>
            <person name="Valero-Jimenez C.A."/>
            <person name="Min B."/>
            <person name="Choi I.G."/>
            <person name="Lipzen A."/>
            <person name="Daum C.G."/>
            <person name="Aanen D.K."/>
            <person name="Tsang A."/>
            <person name="Henrissat B."/>
            <person name="Bilanenko E.N."/>
            <person name="de Vries R.P."/>
            <person name="van Kan J.A.L."/>
            <person name="Grigoriev I.V."/>
            <person name="Debets A.J.M."/>
        </authorList>
    </citation>
    <scope>NUCLEOTIDE SEQUENCE [LARGE SCALE GENOMIC DNA]</scope>
    <source>
        <strain evidence="2 3">F11</strain>
    </source>
</reference>
<proteinExistence type="inferred from homology"/>
<accession>A0A3N2Q4T4</accession>
<evidence type="ECO:0000256" key="1">
    <source>
        <dbReference type="ARBA" id="ARBA00034736"/>
    </source>
</evidence>
<dbReference type="GO" id="GO:0005634">
    <property type="term" value="C:nucleus"/>
    <property type="evidence" value="ECO:0007669"/>
    <property type="project" value="TreeGrafter"/>
</dbReference>
<dbReference type="Proteomes" id="UP000272025">
    <property type="component" value="Unassembled WGS sequence"/>
</dbReference>
<name>A0A3N2Q4T4_SODAK</name>